<dbReference type="InterPro" id="IPR050679">
    <property type="entry name" value="Bact_HTH_transcr_reg"/>
</dbReference>
<keyword evidence="7" id="KW-1185">Reference proteome</keyword>
<evidence type="ECO:0000259" key="5">
    <source>
        <dbReference type="PROSITE" id="PS50949"/>
    </source>
</evidence>
<dbReference type="Gene3D" id="3.40.1410.10">
    <property type="entry name" value="Chorismate lyase-like"/>
    <property type="match status" value="1"/>
</dbReference>
<evidence type="ECO:0000313" key="6">
    <source>
        <dbReference type="EMBL" id="THF59142.1"/>
    </source>
</evidence>
<dbReference type="InterPro" id="IPR036388">
    <property type="entry name" value="WH-like_DNA-bd_sf"/>
</dbReference>
<dbReference type="SUPFAM" id="SSF64288">
    <property type="entry name" value="Chorismate lyase-like"/>
    <property type="match status" value="1"/>
</dbReference>
<name>A0ABY2QAX8_9HYPH</name>
<dbReference type="PANTHER" id="PTHR44846:SF16">
    <property type="entry name" value="TRANSCRIPTIONAL REGULATOR PHNF-RELATED"/>
    <property type="match status" value="1"/>
</dbReference>
<gene>
    <name evidence="6" type="primary">hutC</name>
    <name evidence="6" type="ORF">E6C48_05720</name>
</gene>
<organism evidence="6 7">
    <name type="scientific">Ollibium composti</name>
    <dbReference type="NCBI Taxonomy" id="2675109"/>
    <lineage>
        <taxon>Bacteria</taxon>
        <taxon>Pseudomonadati</taxon>
        <taxon>Pseudomonadota</taxon>
        <taxon>Alphaproteobacteria</taxon>
        <taxon>Hyphomicrobiales</taxon>
        <taxon>Phyllobacteriaceae</taxon>
        <taxon>Ollibium</taxon>
    </lineage>
</organism>
<dbReference type="Proteomes" id="UP000306441">
    <property type="component" value="Unassembled WGS sequence"/>
</dbReference>
<keyword evidence="1" id="KW-0805">Transcription regulation</keyword>
<dbReference type="InterPro" id="IPR010248">
    <property type="entry name" value="His_ut_repres"/>
</dbReference>
<dbReference type="PANTHER" id="PTHR44846">
    <property type="entry name" value="MANNOSYL-D-GLYCERATE TRANSPORT/METABOLISM SYSTEM REPRESSOR MNGR-RELATED"/>
    <property type="match status" value="1"/>
</dbReference>
<proteinExistence type="predicted"/>
<keyword evidence="3" id="KW-0804">Transcription</keyword>
<evidence type="ECO:0000256" key="4">
    <source>
        <dbReference type="NCBIfam" id="TIGR02018"/>
    </source>
</evidence>
<dbReference type="InterPro" id="IPR011663">
    <property type="entry name" value="UTRA"/>
</dbReference>
<dbReference type="InterPro" id="IPR000524">
    <property type="entry name" value="Tscrpt_reg_HTH_GntR"/>
</dbReference>
<reference evidence="6 7" key="1">
    <citation type="submission" date="2019-04" db="EMBL/GenBank/DDBJ databases">
        <title>Mesorhizobium composti sp. nov., isolated from compost.</title>
        <authorList>
            <person name="Lin S.-Y."/>
            <person name="Hameed A."/>
            <person name="Hsieh Y.-T."/>
            <person name="Young C.-C."/>
        </authorList>
    </citation>
    <scope>NUCLEOTIDE SEQUENCE [LARGE SCALE GENOMIC DNA]</scope>
    <source>
        <strain evidence="6 7">CC-YTH430</strain>
    </source>
</reference>
<dbReference type="PRINTS" id="PR00035">
    <property type="entry name" value="HTHGNTR"/>
</dbReference>
<dbReference type="InterPro" id="IPR036390">
    <property type="entry name" value="WH_DNA-bd_sf"/>
</dbReference>
<comment type="caution">
    <text evidence="6">The sequence shown here is derived from an EMBL/GenBank/DDBJ whole genome shotgun (WGS) entry which is preliminary data.</text>
</comment>
<dbReference type="SMART" id="SM00866">
    <property type="entry name" value="UTRA"/>
    <property type="match status" value="1"/>
</dbReference>
<keyword evidence="2" id="KW-0238">DNA-binding</keyword>
<evidence type="ECO:0000313" key="7">
    <source>
        <dbReference type="Proteomes" id="UP000306441"/>
    </source>
</evidence>
<dbReference type="NCBIfam" id="TIGR02018">
    <property type="entry name" value="his_ut_repres"/>
    <property type="match status" value="1"/>
</dbReference>
<dbReference type="InterPro" id="IPR028978">
    <property type="entry name" value="Chorismate_lyase_/UTRA_dom_sf"/>
</dbReference>
<protein>
    <recommendedName>
        <fullName evidence="4">Histidine utilization repressor</fullName>
    </recommendedName>
</protein>
<dbReference type="EMBL" id="SSNY01000002">
    <property type="protein sequence ID" value="THF59142.1"/>
    <property type="molecule type" value="Genomic_DNA"/>
</dbReference>
<dbReference type="Pfam" id="PF00392">
    <property type="entry name" value="GntR"/>
    <property type="match status" value="1"/>
</dbReference>
<dbReference type="RefSeq" id="WP_136354918.1">
    <property type="nucleotide sequence ID" value="NZ_SSNY01000002.1"/>
</dbReference>
<dbReference type="Gene3D" id="1.10.10.10">
    <property type="entry name" value="Winged helix-like DNA-binding domain superfamily/Winged helix DNA-binding domain"/>
    <property type="match status" value="1"/>
</dbReference>
<evidence type="ECO:0000256" key="2">
    <source>
        <dbReference type="ARBA" id="ARBA00023125"/>
    </source>
</evidence>
<evidence type="ECO:0000256" key="1">
    <source>
        <dbReference type="ARBA" id="ARBA00023015"/>
    </source>
</evidence>
<dbReference type="Pfam" id="PF07702">
    <property type="entry name" value="UTRA"/>
    <property type="match status" value="1"/>
</dbReference>
<evidence type="ECO:0000256" key="3">
    <source>
        <dbReference type="ARBA" id="ARBA00023163"/>
    </source>
</evidence>
<dbReference type="CDD" id="cd07377">
    <property type="entry name" value="WHTH_GntR"/>
    <property type="match status" value="1"/>
</dbReference>
<feature type="domain" description="HTH gntR-type" evidence="5">
    <location>
        <begin position="19"/>
        <end position="87"/>
    </location>
</feature>
<dbReference type="SUPFAM" id="SSF46785">
    <property type="entry name" value="Winged helix' DNA-binding domain"/>
    <property type="match status" value="1"/>
</dbReference>
<accession>A0ABY2QAX8</accession>
<dbReference type="SMART" id="SM00345">
    <property type="entry name" value="HTH_GNTR"/>
    <property type="match status" value="1"/>
</dbReference>
<dbReference type="PROSITE" id="PS50949">
    <property type="entry name" value="HTH_GNTR"/>
    <property type="match status" value="1"/>
</dbReference>
<sequence length="253" mass="27300">MSDETTPPPDAVTGTGADRTLHQRILSDIETRIVSGEWPPGHRLPFEVDLARRYGCARMTVNKVMTQLAKAGLVERRRKSGTFVAQPRAQAAILEIHDISREVEQTGLPYSYTIVAHAQHRATAAERARLDLDGSARVLAVTALHRAGPAPFCLEERLINLSAVPEAADADFSATAPGRWLVERVPWSAAEHRIHAASADASTAARLAVQPGTACLVVERRTWHNGGPITHATFTYPGERHSLVASFTPAGGG</sequence>